<evidence type="ECO:0000313" key="1">
    <source>
        <dbReference type="EMBL" id="KAG2247037.1"/>
    </source>
</evidence>
<organism evidence="1 2">
    <name type="scientific">Brassica carinata</name>
    <name type="common">Ethiopian mustard</name>
    <name type="synonym">Abyssinian cabbage</name>
    <dbReference type="NCBI Taxonomy" id="52824"/>
    <lineage>
        <taxon>Eukaryota</taxon>
        <taxon>Viridiplantae</taxon>
        <taxon>Streptophyta</taxon>
        <taxon>Embryophyta</taxon>
        <taxon>Tracheophyta</taxon>
        <taxon>Spermatophyta</taxon>
        <taxon>Magnoliopsida</taxon>
        <taxon>eudicotyledons</taxon>
        <taxon>Gunneridae</taxon>
        <taxon>Pentapetalae</taxon>
        <taxon>rosids</taxon>
        <taxon>malvids</taxon>
        <taxon>Brassicales</taxon>
        <taxon>Brassicaceae</taxon>
        <taxon>Brassiceae</taxon>
        <taxon>Brassica</taxon>
    </lineage>
</organism>
<accession>A0A8X7TM67</accession>
<reference evidence="1 2" key="1">
    <citation type="submission" date="2020-02" db="EMBL/GenBank/DDBJ databases">
        <authorList>
            <person name="Ma Q."/>
            <person name="Huang Y."/>
            <person name="Song X."/>
            <person name="Pei D."/>
        </authorList>
    </citation>
    <scope>NUCLEOTIDE SEQUENCE [LARGE SCALE GENOMIC DNA]</scope>
    <source>
        <strain evidence="1">Sxm20200214</strain>
        <tissue evidence="1">Leaf</tissue>
    </source>
</reference>
<gene>
    <name evidence="1" type="ORF">Bca52824_086665</name>
</gene>
<protein>
    <submittedName>
        <fullName evidence="1">Uncharacterized protein</fullName>
    </submittedName>
</protein>
<dbReference type="AlphaFoldDB" id="A0A8X7TM67"/>
<name>A0A8X7TM67_BRACI</name>
<proteinExistence type="predicted"/>
<dbReference type="Proteomes" id="UP000886595">
    <property type="component" value="Unassembled WGS sequence"/>
</dbReference>
<dbReference type="EMBL" id="JAAMPC010000017">
    <property type="protein sequence ID" value="KAG2247037.1"/>
    <property type="molecule type" value="Genomic_DNA"/>
</dbReference>
<keyword evidence="2" id="KW-1185">Reference proteome</keyword>
<sequence>MHPFDLDEDVAFDGSTANRRTLQTQLGHGGMVATPKDQDKSGETLADGVGLIQRIAKQEKGNFVEMTWQWIIERIRKAKSKKEASKNGADNLPQQICLIEDLNAKC</sequence>
<comment type="caution">
    <text evidence="1">The sequence shown here is derived from an EMBL/GenBank/DDBJ whole genome shotgun (WGS) entry which is preliminary data.</text>
</comment>
<evidence type="ECO:0000313" key="2">
    <source>
        <dbReference type="Proteomes" id="UP000886595"/>
    </source>
</evidence>